<sequence length="1122" mass="121637">MKWIPIFPLLLLTINSLFAQTPEKISYQAVIRDNSQALVTSSDVDLKILIREGSAKGTAVYEETHYTTTNSNGLISLQIGTGIVNRGSFENINWAKGSYFIESQVDPTGSSNYSITGVSQILSVPYSLHSKTAENFSGAISEAQISDLYHYSDADINGFEAAFEGWDKDASDDFDGKYSSLTGLPDIYTKSEVIQLLSGNESPGRFTQSLNLTENELSISGGNSISFENWDRDASDDFSGNYSDLENKPDLFSGSYLDLQDVPSIYTTTQVDSLVIANTGPDGVAQSLNLDQNELSISGGNSISFEGWDTDSSDDFSGNYMDLENKPEFFSGDFYDLRNTPEIYTRNQVDSLIVTRSGSEGNLQLLSLEGNQLSITGGNTISLNELNGNFSGNYMDLQNKPEIFSGDFNDLMNTPEFFSGNFEDLLGLPQLYTKSQVDSLIVTRSGAEGAVQSLNLEGDELNISGGNSISFEGWDMDSSDDFSGDYIDLENKPEIFSGDFNDLMNTPEFFSGNFNDLTGLPQLYTKSQVDSLIVTRSGAEGSIQSLSLEGGQLSISGGNTVSLNNWGGGFSGSYLELEDRPDIYSRTEVDSLIITSNGPGGSIQSLSLEGNELKISGSNSISFEGWDMNASDDFSGDYLDLRNLPQLYSTAEIDSLLVNRSGSEGTVQSLNLEGDQLSISGGNTISLNEWNGGFSGSYLDLEDRPELFSGDFFDLMNTPEIYTRTQVDSLIVTRSGSEGAVQSLNLEGDQLSISGGNTISLNEWKGGFSGDYLDLENRPELFSGDFEDLANTPEFFTGNYEDLQGLPELYTRSQVDSLIVTRDGSEGTVQTLSLEGSELNISGGNSISLEGWDMDNSDDFSGDYFDLRNLPQLYTTAQVDSLVSANVGDGGAVQSLNLEENRLSISGGNSISFEKWDTNAADDFDGYYTSLIDAPEVYTKAEVDDLVANGGSEESADSSQFLTLNEDQLTISNGNTISFENWDRDATDDFDGNYSSLINAPKIYTQSQVDSIKADLLEEVERKYAKKAEIVDFGSSRTIKNTDIENTIVCTTSATLTITSNFNDMIVGQTINLEIHGTTLTVKGSSGVTINGNTGGSKALGNNEAYTGGILRKTGSNTYIVL</sequence>
<organism evidence="2 3">
    <name type="scientific">Autumnicola patrickiae</name>
    <dbReference type="NCBI Taxonomy" id="3075591"/>
    <lineage>
        <taxon>Bacteria</taxon>
        <taxon>Pseudomonadati</taxon>
        <taxon>Bacteroidota</taxon>
        <taxon>Flavobacteriia</taxon>
        <taxon>Flavobacteriales</taxon>
        <taxon>Flavobacteriaceae</taxon>
        <taxon>Autumnicola</taxon>
    </lineage>
</organism>
<comment type="caution">
    <text evidence="2">The sequence shown here is derived from an EMBL/GenBank/DDBJ whole genome shotgun (WGS) entry which is preliminary data.</text>
</comment>
<reference evidence="2 3" key="1">
    <citation type="submission" date="2023-09" db="EMBL/GenBank/DDBJ databases">
        <authorList>
            <person name="Rey-Velasco X."/>
        </authorList>
    </citation>
    <scope>NUCLEOTIDE SEQUENCE [LARGE SCALE GENOMIC DNA]</scope>
    <source>
        <strain evidence="2 3">F188</strain>
    </source>
</reference>
<dbReference type="RefSeq" id="WP_311681276.1">
    <property type="nucleotide sequence ID" value="NZ_JAVRHM010000002.1"/>
</dbReference>
<dbReference type="EMBL" id="JAVRHM010000002">
    <property type="protein sequence ID" value="MDT0688824.1"/>
    <property type="molecule type" value="Genomic_DNA"/>
</dbReference>
<evidence type="ECO:0000256" key="1">
    <source>
        <dbReference type="SAM" id="SignalP"/>
    </source>
</evidence>
<proteinExistence type="predicted"/>
<evidence type="ECO:0000313" key="2">
    <source>
        <dbReference type="EMBL" id="MDT0688824.1"/>
    </source>
</evidence>
<keyword evidence="3" id="KW-1185">Reference proteome</keyword>
<accession>A0ABU3DYL9</accession>
<name>A0ABU3DYL9_9FLAO</name>
<keyword evidence="1" id="KW-0732">Signal</keyword>
<feature type="signal peptide" evidence="1">
    <location>
        <begin position="1"/>
        <end position="19"/>
    </location>
</feature>
<dbReference type="Proteomes" id="UP001261624">
    <property type="component" value="Unassembled WGS sequence"/>
</dbReference>
<gene>
    <name evidence="2" type="ORF">RM549_03460</name>
</gene>
<feature type="chain" id="PRO_5046236018" evidence="1">
    <location>
        <begin position="20"/>
        <end position="1122"/>
    </location>
</feature>
<protein>
    <submittedName>
        <fullName evidence="2">Uncharacterized protein</fullName>
    </submittedName>
</protein>
<evidence type="ECO:0000313" key="3">
    <source>
        <dbReference type="Proteomes" id="UP001261624"/>
    </source>
</evidence>